<dbReference type="PROSITE" id="PS00237">
    <property type="entry name" value="G_PROTEIN_RECEP_F1_1"/>
    <property type="match status" value="1"/>
</dbReference>
<dbReference type="OrthoDB" id="10055255at2759"/>
<gene>
    <name evidence="12" type="primary">Hcar3_1</name>
    <name evidence="12" type="ORF">GTO96_0005583</name>
</gene>
<feature type="transmembrane region" description="Helical" evidence="10">
    <location>
        <begin position="185"/>
        <end position="206"/>
    </location>
</feature>
<keyword evidence="4 8" id="KW-0297">G-protein coupled receptor</keyword>
<dbReference type="InterPro" id="IPR051893">
    <property type="entry name" value="HCARs"/>
</dbReference>
<evidence type="ECO:0000256" key="9">
    <source>
        <dbReference type="SAM" id="MobiDB-lite"/>
    </source>
</evidence>
<feature type="domain" description="G-protein coupled receptors family 1 profile" evidence="11">
    <location>
        <begin position="33"/>
        <end position="286"/>
    </location>
</feature>
<accession>A0A8X7XK04</accession>
<keyword evidence="3 10" id="KW-1133">Transmembrane helix</keyword>
<dbReference type="PANTHER" id="PTHR46048">
    <property type="entry name" value="HYDROXYCARBOXYLIC ACID RECEPTOR 2"/>
    <property type="match status" value="1"/>
</dbReference>
<comment type="similarity">
    <text evidence="8">Belongs to the G-protein coupled receptor 1 family.</text>
</comment>
<evidence type="ECO:0000256" key="2">
    <source>
        <dbReference type="ARBA" id="ARBA00022692"/>
    </source>
</evidence>
<reference evidence="12 13" key="1">
    <citation type="journal article" date="2021" name="Cell">
        <title>Tracing the genetic footprints of vertebrate landing in non-teleost ray-finned fishes.</title>
        <authorList>
            <person name="Bi X."/>
            <person name="Wang K."/>
            <person name="Yang L."/>
            <person name="Pan H."/>
            <person name="Jiang H."/>
            <person name="Wei Q."/>
            <person name="Fang M."/>
            <person name="Yu H."/>
            <person name="Zhu C."/>
            <person name="Cai Y."/>
            <person name="He Y."/>
            <person name="Gan X."/>
            <person name="Zeng H."/>
            <person name="Yu D."/>
            <person name="Zhu Y."/>
            <person name="Jiang H."/>
            <person name="Qiu Q."/>
            <person name="Yang H."/>
            <person name="Zhang Y.E."/>
            <person name="Wang W."/>
            <person name="Zhu M."/>
            <person name="He S."/>
            <person name="Zhang G."/>
        </authorList>
    </citation>
    <scope>NUCLEOTIDE SEQUENCE [LARGE SCALE GENOMIC DNA]</scope>
    <source>
        <strain evidence="12">Bchr_013</strain>
    </source>
</reference>
<keyword evidence="13" id="KW-1185">Reference proteome</keyword>
<proteinExistence type="inferred from homology"/>
<evidence type="ECO:0000256" key="7">
    <source>
        <dbReference type="ARBA" id="ARBA00023224"/>
    </source>
</evidence>
<evidence type="ECO:0000256" key="8">
    <source>
        <dbReference type="RuleBase" id="RU000688"/>
    </source>
</evidence>
<evidence type="ECO:0000256" key="6">
    <source>
        <dbReference type="ARBA" id="ARBA00023170"/>
    </source>
</evidence>
<name>A0A8X7XK04_POLSE</name>
<organism evidence="12 13">
    <name type="scientific">Polypterus senegalus</name>
    <name type="common">Senegal bichir</name>
    <dbReference type="NCBI Taxonomy" id="55291"/>
    <lineage>
        <taxon>Eukaryota</taxon>
        <taxon>Metazoa</taxon>
        <taxon>Chordata</taxon>
        <taxon>Craniata</taxon>
        <taxon>Vertebrata</taxon>
        <taxon>Euteleostomi</taxon>
        <taxon>Actinopterygii</taxon>
        <taxon>Polypteriformes</taxon>
        <taxon>Polypteridae</taxon>
        <taxon>Polypterus</taxon>
    </lineage>
</organism>
<evidence type="ECO:0000259" key="11">
    <source>
        <dbReference type="PROSITE" id="PS50262"/>
    </source>
</evidence>
<dbReference type="PROSITE" id="PS50262">
    <property type="entry name" value="G_PROTEIN_RECEP_F1_2"/>
    <property type="match status" value="1"/>
</dbReference>
<evidence type="ECO:0000256" key="5">
    <source>
        <dbReference type="ARBA" id="ARBA00023136"/>
    </source>
</evidence>
<dbReference type="InterPro" id="IPR000276">
    <property type="entry name" value="GPCR_Rhodpsn"/>
</dbReference>
<feature type="transmembrane region" description="Helical" evidence="10">
    <location>
        <begin position="20"/>
        <end position="41"/>
    </location>
</feature>
<keyword evidence="6 8" id="KW-0675">Receptor</keyword>
<feature type="transmembrane region" description="Helical" evidence="10">
    <location>
        <begin position="268"/>
        <end position="289"/>
    </location>
</feature>
<keyword evidence="5 10" id="KW-0472">Membrane</keyword>
<feature type="transmembrane region" description="Helical" evidence="10">
    <location>
        <begin position="93"/>
        <end position="112"/>
    </location>
</feature>
<evidence type="ECO:0000256" key="1">
    <source>
        <dbReference type="ARBA" id="ARBA00004141"/>
    </source>
</evidence>
<dbReference type="Proteomes" id="UP000886611">
    <property type="component" value="Unassembled WGS sequence"/>
</dbReference>
<dbReference type="PRINTS" id="PR00237">
    <property type="entry name" value="GPCRRHODOPSN"/>
</dbReference>
<evidence type="ECO:0000256" key="3">
    <source>
        <dbReference type="ARBA" id="ARBA00022989"/>
    </source>
</evidence>
<dbReference type="Pfam" id="PF00001">
    <property type="entry name" value="7tm_1"/>
    <property type="match status" value="1"/>
</dbReference>
<dbReference type="AlphaFoldDB" id="A0A8X7XK04"/>
<feature type="region of interest" description="Disordered" evidence="9">
    <location>
        <begin position="309"/>
        <end position="334"/>
    </location>
</feature>
<dbReference type="PRINTS" id="PR01157">
    <property type="entry name" value="P2YPURNOCPTR"/>
</dbReference>
<comment type="subcellular location">
    <subcellularLocation>
        <location evidence="1">Membrane</location>
        <topology evidence="1">Multi-pass membrane protein</topology>
    </subcellularLocation>
</comment>
<keyword evidence="7 8" id="KW-0807">Transducer</keyword>
<evidence type="ECO:0000313" key="13">
    <source>
        <dbReference type="Proteomes" id="UP000886611"/>
    </source>
</evidence>
<sequence>MKNNSTVCLFSGQSLTPFLPTFLILETVVGVMGNGLALWIFCFCLKPWKTSTVFLFNLALADFLLLWALPFRISYYLRSKHWGFGDAFCRVNLFMLAMNRTGSIFFLTAVALDRYFKVVHPHSRVNAITVSSAAWVACALWVLAICLTAQLLRNSHIYFFNNIVHCTSFAIPVEPSMDNTSWHNAVFLFEFALPLGIVLYCSFCVVWQLRVRKLDKQAKIKQAVRFIGVVVIMFIICFLPSKVTRVAIWIKRAVWNGCAGFQQLDNAFYVTVSFTYLNSVLDPVVYYFSSPTFRRIYKKVMGSVRRKEQENVEGDEMSPQGIRETTYSQSLDKL</sequence>
<dbReference type="PANTHER" id="PTHR46048:SF6">
    <property type="entry name" value="HYDROXYCARBOXYLIC ACID RECEPTOR 2"/>
    <property type="match status" value="1"/>
</dbReference>
<dbReference type="GO" id="GO:0005886">
    <property type="term" value="C:plasma membrane"/>
    <property type="evidence" value="ECO:0007669"/>
    <property type="project" value="TreeGrafter"/>
</dbReference>
<feature type="non-terminal residue" evidence="12">
    <location>
        <position position="334"/>
    </location>
</feature>
<dbReference type="InterPro" id="IPR017452">
    <property type="entry name" value="GPCR_Rhodpsn_7TM"/>
</dbReference>
<feature type="transmembrane region" description="Helical" evidence="10">
    <location>
        <begin position="226"/>
        <end position="248"/>
    </location>
</feature>
<dbReference type="GO" id="GO:0004930">
    <property type="term" value="F:G protein-coupled receptor activity"/>
    <property type="evidence" value="ECO:0007669"/>
    <property type="project" value="UniProtKB-KW"/>
</dbReference>
<comment type="caution">
    <text evidence="12">The sequence shown here is derived from an EMBL/GenBank/DDBJ whole genome shotgun (WGS) entry which is preliminary data.</text>
</comment>
<protein>
    <submittedName>
        <fullName evidence="12">HCAR3 protein</fullName>
    </submittedName>
</protein>
<dbReference type="Gene3D" id="1.20.1070.10">
    <property type="entry name" value="Rhodopsin 7-helix transmembrane proteins"/>
    <property type="match status" value="1"/>
</dbReference>
<dbReference type="SUPFAM" id="SSF81321">
    <property type="entry name" value="Family A G protein-coupled receptor-like"/>
    <property type="match status" value="1"/>
</dbReference>
<feature type="transmembrane region" description="Helical" evidence="10">
    <location>
        <begin position="53"/>
        <end position="73"/>
    </location>
</feature>
<keyword evidence="2 8" id="KW-0812">Transmembrane</keyword>
<feature type="compositionally biased region" description="Polar residues" evidence="9">
    <location>
        <begin position="323"/>
        <end position="334"/>
    </location>
</feature>
<evidence type="ECO:0000313" key="12">
    <source>
        <dbReference type="EMBL" id="KAG2470600.1"/>
    </source>
</evidence>
<evidence type="ECO:0000256" key="10">
    <source>
        <dbReference type="SAM" id="Phobius"/>
    </source>
</evidence>
<feature type="transmembrane region" description="Helical" evidence="10">
    <location>
        <begin position="133"/>
        <end position="152"/>
    </location>
</feature>
<evidence type="ECO:0000256" key="4">
    <source>
        <dbReference type="ARBA" id="ARBA00023040"/>
    </source>
</evidence>
<dbReference type="EMBL" id="JAATIS010000094">
    <property type="protein sequence ID" value="KAG2470600.1"/>
    <property type="molecule type" value="Genomic_DNA"/>
</dbReference>
<feature type="non-terminal residue" evidence="12">
    <location>
        <position position="1"/>
    </location>
</feature>